<feature type="region of interest" description="Disordered" evidence="1">
    <location>
        <begin position="221"/>
        <end position="301"/>
    </location>
</feature>
<sequence>MSYKYNGVPPPNFVAPPGVPMQPMQPMAMPMPMAGIPGFPVGMMMQAAVAVPAAPQQPSDFVAPHGVQLTYNPMTGEYKAYTQKTFFRTPSTTEVPIGKHVGSAGYPQFLGIDQVAQPYGDAPPGFLQAPYNNANLPPQMQRFNQQKFVPDTKSMAKPPPPSLYQPQPQPMQLPPQQFGEPFSNNKRSSYPPPNKSISQANKNSVYSTPAIPISAMVDDNNKYNNPYNNRGNFVSPQVPQQMKQQQPPPLQQQQQPPRQMSQQQPPIQKQQLSQEHTKSSVPIARMNRPPESKEEMEKRNRTRQKVLQELVSTEESYCDSLENLILVYKYPLERDPSIKLDPHIIKGIFSNVEQILVVSKDLLLELKRRVSLPANQQNIGEIYIQKAQEMRFYVEYINNFEHSMQELHKVEEKYPGFFKETQKNNKYSLDIQSLLIMPVQRIPRYELLLKNLVEKTSVDHYDYQNLVRALDSIRDINSYINENKGVCGNKDRVATIYETLKNCPKNLVSPNRRWIREGILDTTCSNKKYCGTFKVYLFNDLIILAKQPLFHKKSRRYEYLLEINLENSEFKPIPNHDTSFRFISDPEGKSPLILTFNTASSKSKQSWISDLEFYVCCLFTFEIFYIFVYQYRPGTVGIVFSNVVVCNLDKVQQEYPGVLGDTVILLTQKVEPHIEILVAVGQHQIPQSNGHVE</sequence>
<dbReference type="PANTHER" id="PTHR12673">
    <property type="entry name" value="FACIOGENITAL DYSPLASIA PROTEIN"/>
    <property type="match status" value="1"/>
</dbReference>
<dbReference type="Proteomes" id="UP000001396">
    <property type="component" value="Unassembled WGS sequence"/>
</dbReference>
<dbReference type="Gene3D" id="1.20.900.10">
    <property type="entry name" value="Dbl homology (DH) domain"/>
    <property type="match status" value="1"/>
</dbReference>
<feature type="domain" description="DH" evidence="2">
    <location>
        <begin position="302"/>
        <end position="483"/>
    </location>
</feature>
<dbReference type="InterPro" id="IPR051092">
    <property type="entry name" value="FYVE_RhoGEF_PH"/>
</dbReference>
<dbReference type="EMBL" id="ADBJ01000054">
    <property type="protein sequence ID" value="EFA75572.1"/>
    <property type="molecule type" value="Genomic_DNA"/>
</dbReference>
<dbReference type="SUPFAM" id="SSF48065">
    <property type="entry name" value="DBL homology domain (DH-domain)"/>
    <property type="match status" value="1"/>
</dbReference>
<dbReference type="InParanoid" id="D3BSV7"/>
<comment type="caution">
    <text evidence="3">The sequence shown here is derived from an EMBL/GenBank/DDBJ whole genome shotgun (WGS) entry which is preliminary data.</text>
</comment>
<dbReference type="Gene3D" id="2.30.29.30">
    <property type="entry name" value="Pleckstrin-homology domain (PH domain)/Phosphotyrosine-binding domain (PTB)"/>
    <property type="match status" value="1"/>
</dbReference>
<accession>D3BSV7</accession>
<evidence type="ECO:0000256" key="1">
    <source>
        <dbReference type="SAM" id="MobiDB-lite"/>
    </source>
</evidence>
<dbReference type="GO" id="GO:0005737">
    <property type="term" value="C:cytoplasm"/>
    <property type="evidence" value="ECO:0007669"/>
    <property type="project" value="TreeGrafter"/>
</dbReference>
<organism evidence="3 4">
    <name type="scientific">Heterostelium pallidum (strain ATCC 26659 / Pp 5 / PN500)</name>
    <name type="common">Cellular slime mold</name>
    <name type="synonym">Polysphondylium pallidum</name>
    <dbReference type="NCBI Taxonomy" id="670386"/>
    <lineage>
        <taxon>Eukaryota</taxon>
        <taxon>Amoebozoa</taxon>
        <taxon>Evosea</taxon>
        <taxon>Eumycetozoa</taxon>
        <taxon>Dictyostelia</taxon>
        <taxon>Acytosteliales</taxon>
        <taxon>Acytosteliaceae</taxon>
        <taxon>Heterostelium</taxon>
    </lineage>
</organism>
<gene>
    <name evidence="3" type="primary">gxcL</name>
    <name evidence="3" type="ORF">PPL_11077</name>
</gene>
<dbReference type="RefSeq" id="XP_020427706.1">
    <property type="nucleotide sequence ID" value="XM_020581836.1"/>
</dbReference>
<name>D3BSV7_HETP5</name>
<dbReference type="InterPro" id="IPR000219">
    <property type="entry name" value="DH_dom"/>
</dbReference>
<feature type="compositionally biased region" description="Low complexity" evidence="1">
    <location>
        <begin position="222"/>
        <end position="274"/>
    </location>
</feature>
<feature type="region of interest" description="Disordered" evidence="1">
    <location>
        <begin position="151"/>
        <end position="203"/>
    </location>
</feature>
<proteinExistence type="predicted"/>
<feature type="compositionally biased region" description="Basic and acidic residues" evidence="1">
    <location>
        <begin position="288"/>
        <end position="299"/>
    </location>
</feature>
<dbReference type="STRING" id="670386.D3BSV7"/>
<dbReference type="GO" id="GO:0005085">
    <property type="term" value="F:guanyl-nucleotide exchange factor activity"/>
    <property type="evidence" value="ECO:0007669"/>
    <property type="project" value="InterPro"/>
</dbReference>
<keyword evidence="4" id="KW-1185">Reference proteome</keyword>
<dbReference type="AlphaFoldDB" id="D3BSV7"/>
<dbReference type="CDD" id="cd00160">
    <property type="entry name" value="RhoGEF"/>
    <property type="match status" value="1"/>
</dbReference>
<protein>
    <submittedName>
        <fullName evidence="3">Pleckstrin domain-containing protein</fullName>
    </submittedName>
</protein>
<dbReference type="SUPFAM" id="SSF50729">
    <property type="entry name" value="PH domain-like"/>
    <property type="match status" value="1"/>
</dbReference>
<evidence type="ECO:0000313" key="4">
    <source>
        <dbReference type="Proteomes" id="UP000001396"/>
    </source>
</evidence>
<dbReference type="SMART" id="SM00325">
    <property type="entry name" value="RhoGEF"/>
    <property type="match status" value="1"/>
</dbReference>
<evidence type="ECO:0000313" key="3">
    <source>
        <dbReference type="EMBL" id="EFA75572.1"/>
    </source>
</evidence>
<dbReference type="PROSITE" id="PS50010">
    <property type="entry name" value="DH_2"/>
    <property type="match status" value="1"/>
</dbReference>
<dbReference type="PANTHER" id="PTHR12673:SF158">
    <property type="entry name" value="DH DOMAIN-CONTAINING PROTEIN"/>
    <property type="match status" value="1"/>
</dbReference>
<evidence type="ECO:0000259" key="2">
    <source>
        <dbReference type="PROSITE" id="PS50010"/>
    </source>
</evidence>
<dbReference type="Pfam" id="PF00621">
    <property type="entry name" value="RhoGEF"/>
    <property type="match status" value="1"/>
</dbReference>
<dbReference type="InterPro" id="IPR035899">
    <property type="entry name" value="DBL_dom_sf"/>
</dbReference>
<feature type="compositionally biased region" description="Pro residues" evidence="1">
    <location>
        <begin position="157"/>
        <end position="173"/>
    </location>
</feature>
<dbReference type="GeneID" id="31366546"/>
<reference evidence="3 4" key="1">
    <citation type="journal article" date="2011" name="Genome Res.">
        <title>Phylogeny-wide analysis of social amoeba genomes highlights ancient origins for complex intercellular communication.</title>
        <authorList>
            <person name="Heidel A.J."/>
            <person name="Lawal H.M."/>
            <person name="Felder M."/>
            <person name="Schilde C."/>
            <person name="Helps N.R."/>
            <person name="Tunggal B."/>
            <person name="Rivero F."/>
            <person name="John U."/>
            <person name="Schleicher M."/>
            <person name="Eichinger L."/>
            <person name="Platzer M."/>
            <person name="Noegel A.A."/>
            <person name="Schaap P."/>
            <person name="Gloeckner G."/>
        </authorList>
    </citation>
    <scope>NUCLEOTIDE SEQUENCE [LARGE SCALE GENOMIC DNA]</scope>
    <source>
        <strain evidence="4">ATCC 26659 / Pp 5 / PN500</strain>
    </source>
</reference>
<dbReference type="InterPro" id="IPR011993">
    <property type="entry name" value="PH-like_dom_sf"/>
</dbReference>